<reference evidence="1 2" key="1">
    <citation type="submission" date="2014-04" db="EMBL/GenBank/DDBJ databases">
        <authorList>
            <consortium name="DOE Joint Genome Institute"/>
            <person name="Kuo A."/>
            <person name="Martino E."/>
            <person name="Perotto S."/>
            <person name="Kohler A."/>
            <person name="Nagy L.G."/>
            <person name="Floudas D."/>
            <person name="Copeland A."/>
            <person name="Barry K.W."/>
            <person name="Cichocki N."/>
            <person name="Veneault-Fourrey C."/>
            <person name="LaButti K."/>
            <person name="Lindquist E.A."/>
            <person name="Lipzen A."/>
            <person name="Lundell T."/>
            <person name="Morin E."/>
            <person name="Murat C."/>
            <person name="Sun H."/>
            <person name="Tunlid A."/>
            <person name="Henrissat B."/>
            <person name="Grigoriev I.V."/>
            <person name="Hibbett D.S."/>
            <person name="Martin F."/>
            <person name="Nordberg H.P."/>
            <person name="Cantor M.N."/>
            <person name="Hua S.X."/>
        </authorList>
    </citation>
    <scope>NUCLEOTIDE SEQUENCE [LARGE SCALE GENOMIC DNA]</scope>
    <source>
        <strain evidence="1 2">Zn</strain>
    </source>
</reference>
<evidence type="ECO:0000313" key="1">
    <source>
        <dbReference type="EMBL" id="KIM96085.1"/>
    </source>
</evidence>
<reference evidence="2" key="2">
    <citation type="submission" date="2015-01" db="EMBL/GenBank/DDBJ databases">
        <title>Evolutionary Origins and Diversification of the Mycorrhizal Mutualists.</title>
        <authorList>
            <consortium name="DOE Joint Genome Institute"/>
            <consortium name="Mycorrhizal Genomics Consortium"/>
            <person name="Kohler A."/>
            <person name="Kuo A."/>
            <person name="Nagy L.G."/>
            <person name="Floudas D."/>
            <person name="Copeland A."/>
            <person name="Barry K.W."/>
            <person name="Cichocki N."/>
            <person name="Veneault-Fourrey C."/>
            <person name="LaButti K."/>
            <person name="Lindquist E.A."/>
            <person name="Lipzen A."/>
            <person name="Lundell T."/>
            <person name="Morin E."/>
            <person name="Murat C."/>
            <person name="Riley R."/>
            <person name="Ohm R."/>
            <person name="Sun H."/>
            <person name="Tunlid A."/>
            <person name="Henrissat B."/>
            <person name="Grigoriev I.V."/>
            <person name="Hibbett D.S."/>
            <person name="Martin F."/>
        </authorList>
    </citation>
    <scope>NUCLEOTIDE SEQUENCE [LARGE SCALE GENOMIC DNA]</scope>
    <source>
        <strain evidence="2">Zn</strain>
    </source>
</reference>
<gene>
    <name evidence="1" type="ORF">OIDMADRAFT_59163</name>
</gene>
<protein>
    <submittedName>
        <fullName evidence="1">Uncharacterized protein</fullName>
    </submittedName>
</protein>
<dbReference type="Gene3D" id="3.40.50.1220">
    <property type="entry name" value="TPP-binding domain"/>
    <property type="match status" value="1"/>
</dbReference>
<dbReference type="HOGENOM" id="CLU_1525626_0_0_1"/>
<name>A0A0C3GIW2_OIDMZ</name>
<proteinExistence type="predicted"/>
<organism evidence="1 2">
    <name type="scientific">Oidiodendron maius (strain Zn)</name>
    <dbReference type="NCBI Taxonomy" id="913774"/>
    <lineage>
        <taxon>Eukaryota</taxon>
        <taxon>Fungi</taxon>
        <taxon>Dikarya</taxon>
        <taxon>Ascomycota</taxon>
        <taxon>Pezizomycotina</taxon>
        <taxon>Leotiomycetes</taxon>
        <taxon>Leotiomycetes incertae sedis</taxon>
        <taxon>Myxotrichaceae</taxon>
        <taxon>Oidiodendron</taxon>
    </lineage>
</organism>
<dbReference type="OrthoDB" id="2867507at2759"/>
<evidence type="ECO:0000313" key="2">
    <source>
        <dbReference type="Proteomes" id="UP000054321"/>
    </source>
</evidence>
<dbReference type="InParanoid" id="A0A0C3GIW2"/>
<dbReference type="EMBL" id="KN832885">
    <property type="protein sequence ID" value="KIM96085.1"/>
    <property type="molecule type" value="Genomic_DNA"/>
</dbReference>
<dbReference type="Proteomes" id="UP000054321">
    <property type="component" value="Unassembled WGS sequence"/>
</dbReference>
<dbReference type="AlphaFoldDB" id="A0A0C3GIW2"/>
<sequence length="176" mass="19124">MGRAPVLIFSSMSPFMESGELTGLRTEYMHWLQDVPIKKPSSDIGGKSIAVCKYRPQGSSVSRGAREVLAEKVKPYSLPQEQWRGIGLAALPSEAVETIAEALVHSARLLVVTVYVGRNRQCLDELAQLANSIPGLQVLDAGGSDICFPMNHEASQGFRLATHDCTKVADIILMLD</sequence>
<dbReference type="STRING" id="913774.A0A0C3GIW2"/>
<accession>A0A0C3GIW2</accession>
<keyword evidence="2" id="KW-1185">Reference proteome</keyword>